<feature type="region of interest" description="Disordered" evidence="1">
    <location>
        <begin position="1"/>
        <end position="32"/>
    </location>
</feature>
<dbReference type="EMBL" id="JH725157">
    <property type="protein sequence ID" value="EJP67386.1"/>
    <property type="molecule type" value="Genomic_DNA"/>
</dbReference>
<dbReference type="GeneID" id="19886972"/>
<proteinExistence type="predicted"/>
<evidence type="ECO:0000313" key="2">
    <source>
        <dbReference type="EMBL" id="EJP67386.1"/>
    </source>
</evidence>
<evidence type="ECO:0000256" key="1">
    <source>
        <dbReference type="SAM" id="MobiDB-lite"/>
    </source>
</evidence>
<dbReference type="InParanoid" id="J5JZ17"/>
<dbReference type="Proteomes" id="UP000002762">
    <property type="component" value="Unassembled WGS sequence"/>
</dbReference>
<name>J5JZ17_BEAB2</name>
<gene>
    <name evidence="2" type="ORF">BBA_03960</name>
</gene>
<accession>J5JZ17</accession>
<protein>
    <submittedName>
        <fullName evidence="2">Uncharacterized protein</fullName>
    </submittedName>
</protein>
<dbReference type="HOGENOM" id="CLU_2775557_0_0_1"/>
<organism evidence="2 3">
    <name type="scientific">Beauveria bassiana (strain ARSEF 2860)</name>
    <name type="common">White muscardine disease fungus</name>
    <name type="synonym">Tritirachium shiotae</name>
    <dbReference type="NCBI Taxonomy" id="655819"/>
    <lineage>
        <taxon>Eukaryota</taxon>
        <taxon>Fungi</taxon>
        <taxon>Dikarya</taxon>
        <taxon>Ascomycota</taxon>
        <taxon>Pezizomycotina</taxon>
        <taxon>Sordariomycetes</taxon>
        <taxon>Hypocreomycetidae</taxon>
        <taxon>Hypocreales</taxon>
        <taxon>Cordycipitaceae</taxon>
        <taxon>Beauveria</taxon>
    </lineage>
</organism>
<sequence length="69" mass="7272">MDGYVSGGSDLVDPRRNPKGVPGYVQNSSSSYDGSTLVFSYSCSETENLPDFTVALSSQHITVPGLNGL</sequence>
<evidence type="ECO:0000313" key="3">
    <source>
        <dbReference type="Proteomes" id="UP000002762"/>
    </source>
</evidence>
<keyword evidence="3" id="KW-1185">Reference proteome</keyword>
<dbReference type="AlphaFoldDB" id="J5JZ17"/>
<dbReference type="RefSeq" id="XP_008597279.1">
    <property type="nucleotide sequence ID" value="XM_008599057.1"/>
</dbReference>
<reference evidence="2 3" key="1">
    <citation type="journal article" date="2012" name="Sci. Rep.">
        <title>Genomic perspectives on the evolution of fungal entomopathogenicity in Beauveria bassiana.</title>
        <authorList>
            <person name="Xiao G."/>
            <person name="Ying S.H."/>
            <person name="Zheng P."/>
            <person name="Wang Z.L."/>
            <person name="Zhang S."/>
            <person name="Xie X.Q."/>
            <person name="Shang Y."/>
            <person name="St Leger R.J."/>
            <person name="Zhao G.P."/>
            <person name="Wang C."/>
            <person name="Feng M.G."/>
        </authorList>
    </citation>
    <scope>NUCLEOTIDE SEQUENCE [LARGE SCALE GENOMIC DNA]</scope>
    <source>
        <strain evidence="2 3">ARSEF 2860</strain>
    </source>
</reference>